<proteinExistence type="predicted"/>
<feature type="domain" description="Nitroreductase" evidence="1">
    <location>
        <begin position="82"/>
        <end position="277"/>
    </location>
</feature>
<dbReference type="RefSeq" id="WP_189625446.1">
    <property type="nucleotide sequence ID" value="NZ_BNAF01000003.1"/>
</dbReference>
<accession>A0ABQ3HUB4</accession>
<dbReference type="Proteomes" id="UP000620550">
    <property type="component" value="Unassembled WGS sequence"/>
</dbReference>
<dbReference type="InterPro" id="IPR052544">
    <property type="entry name" value="Bacteriocin_Proc_Enz"/>
</dbReference>
<dbReference type="PANTHER" id="PTHR43745:SF2">
    <property type="entry name" value="NITROREDUCTASE MJ1384-RELATED"/>
    <property type="match status" value="1"/>
</dbReference>
<dbReference type="InterPro" id="IPR020051">
    <property type="entry name" value="SagB-type_dehydrogenase"/>
</dbReference>
<gene>
    <name evidence="2" type="ORF">GCM10017764_09160</name>
</gene>
<dbReference type="SUPFAM" id="SSF55469">
    <property type="entry name" value="FMN-dependent nitroreductase-like"/>
    <property type="match status" value="1"/>
</dbReference>
<comment type="caution">
    <text evidence="2">The sequence shown here is derived from an EMBL/GenBank/DDBJ whole genome shotgun (WGS) entry which is preliminary data.</text>
</comment>
<dbReference type="InterPro" id="IPR000415">
    <property type="entry name" value="Nitroreductase-like"/>
</dbReference>
<name>A0ABQ3HUB4_9SPHI</name>
<evidence type="ECO:0000259" key="1">
    <source>
        <dbReference type="Pfam" id="PF00881"/>
    </source>
</evidence>
<organism evidence="2 3">
    <name type="scientific">Sphingobacterium griseoflavum</name>
    <dbReference type="NCBI Taxonomy" id="1474952"/>
    <lineage>
        <taxon>Bacteria</taxon>
        <taxon>Pseudomonadati</taxon>
        <taxon>Bacteroidota</taxon>
        <taxon>Sphingobacteriia</taxon>
        <taxon>Sphingobacteriales</taxon>
        <taxon>Sphingobacteriaceae</taxon>
        <taxon>Sphingobacterium</taxon>
    </lineage>
</organism>
<dbReference type="CDD" id="cd02142">
    <property type="entry name" value="McbC_SagB-like_oxidoreductase"/>
    <property type="match status" value="1"/>
</dbReference>
<keyword evidence="3" id="KW-1185">Reference proteome</keyword>
<evidence type="ECO:0000313" key="2">
    <source>
        <dbReference type="EMBL" id="GHE28773.1"/>
    </source>
</evidence>
<dbReference type="EMBL" id="BNAF01000003">
    <property type="protein sequence ID" value="GHE28773.1"/>
    <property type="molecule type" value="Genomic_DNA"/>
</dbReference>
<protein>
    <recommendedName>
        <fullName evidence="1">Nitroreductase domain-containing protein</fullName>
    </recommendedName>
</protein>
<dbReference type="Pfam" id="PF00881">
    <property type="entry name" value="Nitroreductase"/>
    <property type="match status" value="1"/>
</dbReference>
<sequence>MIFTNNLFNDYISSCTRDFIETSKLQVYDVQDYAMHISGVMSSDYYMKEIFNSTLELGNVKTVALPAYESSEALRIWHKINKARKCIRHFSATEQLNLNELSSLLQNTLFISRVDAHGNDVKHRNIPSPGGLYPVDLYYLNLKAIDGLEVGAYYYDLHQGSLKKVSDGTVDSVFREKVFDAFSVTEGVPTDIDFFNASGVVILGGTLNRTAFKYLDRGIKWVFTEAGSLLNNIQLVATAQGGVGTCPCAGFIDDAIAEIINFRSIDQVPIISIVVGKPVK</sequence>
<dbReference type="NCBIfam" id="TIGR03605">
    <property type="entry name" value="antibiot_sagB"/>
    <property type="match status" value="1"/>
</dbReference>
<evidence type="ECO:0000313" key="3">
    <source>
        <dbReference type="Proteomes" id="UP000620550"/>
    </source>
</evidence>
<dbReference type="PANTHER" id="PTHR43745">
    <property type="entry name" value="NITROREDUCTASE MJ1384-RELATED"/>
    <property type="match status" value="1"/>
</dbReference>
<reference evidence="3" key="1">
    <citation type="journal article" date="2019" name="Int. J. Syst. Evol. Microbiol.">
        <title>The Global Catalogue of Microorganisms (GCM) 10K type strain sequencing project: providing services to taxonomists for standard genome sequencing and annotation.</title>
        <authorList>
            <consortium name="The Broad Institute Genomics Platform"/>
            <consortium name="The Broad Institute Genome Sequencing Center for Infectious Disease"/>
            <person name="Wu L."/>
            <person name="Ma J."/>
        </authorList>
    </citation>
    <scope>NUCLEOTIDE SEQUENCE [LARGE SCALE GENOMIC DNA]</scope>
    <source>
        <strain evidence="3">CGMCC 1.12966</strain>
    </source>
</reference>
<dbReference type="Gene3D" id="3.40.109.10">
    <property type="entry name" value="NADH Oxidase"/>
    <property type="match status" value="1"/>
</dbReference>
<dbReference type="InterPro" id="IPR029479">
    <property type="entry name" value="Nitroreductase"/>
</dbReference>